<dbReference type="EMBL" id="JBHTAA010000005">
    <property type="protein sequence ID" value="MFC7205129.1"/>
    <property type="molecule type" value="Genomic_DNA"/>
</dbReference>
<dbReference type="InterPro" id="IPR007161">
    <property type="entry name" value="DUF364"/>
</dbReference>
<protein>
    <submittedName>
        <fullName evidence="3">Rossmann-like domain-containing protein</fullName>
    </submittedName>
</protein>
<dbReference type="Gene3D" id="3.40.50.11590">
    <property type="match status" value="1"/>
</dbReference>
<dbReference type="SUPFAM" id="SSF159713">
    <property type="entry name" value="Dhaf3308-like"/>
    <property type="match status" value="1"/>
</dbReference>
<proteinExistence type="predicted"/>
<organism evidence="3 4">
    <name type="scientific">Haloferax namakaokahaiae</name>
    <dbReference type="NCBI Taxonomy" id="1748331"/>
    <lineage>
        <taxon>Archaea</taxon>
        <taxon>Methanobacteriati</taxon>
        <taxon>Methanobacteriota</taxon>
        <taxon>Stenosarchaea group</taxon>
        <taxon>Halobacteria</taxon>
        <taxon>Halobacteriales</taxon>
        <taxon>Haloferacaceae</taxon>
        <taxon>Haloferax</taxon>
    </lineage>
</organism>
<dbReference type="Pfam" id="PF04016">
    <property type="entry name" value="DUF364"/>
    <property type="match status" value="1"/>
</dbReference>
<evidence type="ECO:0000313" key="4">
    <source>
        <dbReference type="Proteomes" id="UP001596481"/>
    </source>
</evidence>
<evidence type="ECO:0000256" key="1">
    <source>
        <dbReference type="SAM" id="MobiDB-lite"/>
    </source>
</evidence>
<feature type="domain" description="Putative heavy-metal chelation" evidence="2">
    <location>
        <begin position="139"/>
        <end position="275"/>
    </location>
</feature>
<sequence>MTDPLLPAVVDRLRTLGAPNRATLERVTIGDSVVMVELSGVQAATQVGEGPNGEESKSEHSNGGTTAGLAHRPPGPAPSTDGLDVSTLLDWAASAPAEGPKTPADRVSLSVAVAALNALSVPSTEWTAGDPMALLDANVETIATVGLFRPAFRKFDDVEVRVIERDAVGDVAAPEGVQVTVYGQSEASAALADAEVIFVTGSAFLYGGVERYLDAAPLTATVVVVGATASFLPDPLFDAGVDVVAGASVADADRARAAIRAGACGTDLHDAGVQKVYAVRGGSTASGLSLRRRANEDQRGLNP</sequence>
<dbReference type="AlphaFoldDB" id="A0ABD5ZJB2"/>
<evidence type="ECO:0000313" key="3">
    <source>
        <dbReference type="EMBL" id="MFC7205129.1"/>
    </source>
</evidence>
<accession>A0ABD5ZJB2</accession>
<comment type="caution">
    <text evidence="3">The sequence shown here is derived from an EMBL/GenBank/DDBJ whole genome shotgun (WGS) entry which is preliminary data.</text>
</comment>
<reference evidence="3 4" key="1">
    <citation type="journal article" date="2019" name="Int. J. Syst. Evol. Microbiol.">
        <title>The Global Catalogue of Microorganisms (GCM) 10K type strain sequencing project: providing services to taxonomists for standard genome sequencing and annotation.</title>
        <authorList>
            <consortium name="The Broad Institute Genomics Platform"/>
            <consortium name="The Broad Institute Genome Sequencing Center for Infectious Disease"/>
            <person name="Wu L."/>
            <person name="Ma J."/>
        </authorList>
    </citation>
    <scope>NUCLEOTIDE SEQUENCE [LARGE SCALE GENOMIC DNA]</scope>
    <source>
        <strain evidence="3 4">DSM 29988</strain>
    </source>
</reference>
<gene>
    <name evidence="3" type="ORF">ACFQJC_16545</name>
</gene>
<name>A0ABD5ZJB2_9EURY</name>
<feature type="region of interest" description="Disordered" evidence="1">
    <location>
        <begin position="44"/>
        <end position="84"/>
    </location>
</feature>
<dbReference type="RefSeq" id="WP_390225424.1">
    <property type="nucleotide sequence ID" value="NZ_JBHTAA010000005.1"/>
</dbReference>
<keyword evidence="4" id="KW-1185">Reference proteome</keyword>
<dbReference type="Proteomes" id="UP001596481">
    <property type="component" value="Unassembled WGS sequence"/>
</dbReference>
<evidence type="ECO:0000259" key="2">
    <source>
        <dbReference type="Pfam" id="PF04016"/>
    </source>
</evidence>